<name>A0AAN8RGQ2_9PEZI</name>
<dbReference type="EMBL" id="JAVHNR010000005">
    <property type="protein sequence ID" value="KAK6342371.1"/>
    <property type="molecule type" value="Genomic_DNA"/>
</dbReference>
<gene>
    <name evidence="1" type="ORF">TWF718_007771</name>
</gene>
<protein>
    <submittedName>
        <fullName evidence="1">Uncharacterized protein</fullName>
    </submittedName>
</protein>
<accession>A0AAN8RGQ2</accession>
<organism evidence="1 2">
    <name type="scientific">Orbilia javanica</name>
    <dbReference type="NCBI Taxonomy" id="47235"/>
    <lineage>
        <taxon>Eukaryota</taxon>
        <taxon>Fungi</taxon>
        <taxon>Dikarya</taxon>
        <taxon>Ascomycota</taxon>
        <taxon>Pezizomycotina</taxon>
        <taxon>Orbiliomycetes</taxon>
        <taxon>Orbiliales</taxon>
        <taxon>Orbiliaceae</taxon>
        <taxon>Orbilia</taxon>
    </lineage>
</organism>
<sequence length="73" mass="7844">MVFTRKQGKEVKQVNGGGGGHGGVICGRNISLPMPYAMTWVGLTELSTPRTWALWAHVAIVASVLQEAFDDAM</sequence>
<evidence type="ECO:0000313" key="1">
    <source>
        <dbReference type="EMBL" id="KAK6342371.1"/>
    </source>
</evidence>
<comment type="caution">
    <text evidence="1">The sequence shown here is derived from an EMBL/GenBank/DDBJ whole genome shotgun (WGS) entry which is preliminary data.</text>
</comment>
<dbReference type="AlphaFoldDB" id="A0AAN8RGQ2"/>
<reference evidence="1 2" key="1">
    <citation type="submission" date="2019-10" db="EMBL/GenBank/DDBJ databases">
        <authorList>
            <person name="Palmer J.M."/>
        </authorList>
    </citation>
    <scope>NUCLEOTIDE SEQUENCE [LARGE SCALE GENOMIC DNA]</scope>
    <source>
        <strain evidence="1 2">TWF718</strain>
    </source>
</reference>
<keyword evidence="2" id="KW-1185">Reference proteome</keyword>
<proteinExistence type="predicted"/>
<dbReference type="Proteomes" id="UP001313282">
    <property type="component" value="Unassembled WGS sequence"/>
</dbReference>
<evidence type="ECO:0000313" key="2">
    <source>
        <dbReference type="Proteomes" id="UP001313282"/>
    </source>
</evidence>